<feature type="region of interest" description="Disordered" evidence="7">
    <location>
        <begin position="125"/>
        <end position="172"/>
    </location>
</feature>
<comment type="function">
    <text evidence="6">Autophagy-specific protein that functions in response to autophagy-inducing signals as a scaffold to recruit other ATG proteins to organize preautophagosomal structure (PAS) formation. Modulates the timing and magnitude of the autophagy response, such as the size of the sequestering vesicles. Plays particularly a role in pexophagy and nucleophagy.</text>
</comment>
<feature type="compositionally biased region" description="Low complexity" evidence="7">
    <location>
        <begin position="151"/>
        <end position="160"/>
    </location>
</feature>
<dbReference type="GO" id="GO:0030295">
    <property type="term" value="F:protein kinase activator activity"/>
    <property type="evidence" value="ECO:0007669"/>
    <property type="project" value="TreeGrafter"/>
</dbReference>
<reference evidence="9 10" key="1">
    <citation type="submission" date="2019-04" db="EMBL/GenBank/DDBJ databases">
        <title>Comparative genomics and transcriptomics to analyze fruiting body development in filamentous ascomycetes.</title>
        <authorList>
            <consortium name="DOE Joint Genome Institute"/>
            <person name="Lutkenhaus R."/>
            <person name="Traeger S."/>
            <person name="Breuer J."/>
            <person name="Kuo A."/>
            <person name="Lipzen A."/>
            <person name="Pangilinan J."/>
            <person name="Dilworth D."/>
            <person name="Sandor L."/>
            <person name="Poggeler S."/>
            <person name="Barry K."/>
            <person name="Grigoriev I.V."/>
            <person name="Nowrousian M."/>
        </authorList>
    </citation>
    <scope>NUCLEOTIDE SEQUENCE [LARGE SCALE GENOMIC DNA]</scope>
    <source>
        <strain evidence="9 10">CBS 389.68</strain>
    </source>
</reference>
<organism evidence="9 10">
    <name type="scientific">Ascodesmis nigricans</name>
    <dbReference type="NCBI Taxonomy" id="341454"/>
    <lineage>
        <taxon>Eukaryota</taxon>
        <taxon>Fungi</taxon>
        <taxon>Dikarya</taxon>
        <taxon>Ascomycota</taxon>
        <taxon>Pezizomycotina</taxon>
        <taxon>Pezizomycetes</taxon>
        <taxon>Pezizales</taxon>
        <taxon>Ascodesmidaceae</taxon>
        <taxon>Ascodesmis</taxon>
    </lineage>
</organism>
<dbReference type="GO" id="GO:0000045">
    <property type="term" value="P:autophagosome assembly"/>
    <property type="evidence" value="ECO:0007669"/>
    <property type="project" value="TreeGrafter"/>
</dbReference>
<feature type="domain" description="Autophagy protein ATG17-like" evidence="8">
    <location>
        <begin position="31"/>
        <end position="430"/>
    </location>
</feature>
<dbReference type="PANTHER" id="PTHR28005">
    <property type="entry name" value="AUTOPHAGY-RELATED PROTEIN 17"/>
    <property type="match status" value="1"/>
</dbReference>
<keyword evidence="10" id="KW-1185">Reference proteome</keyword>
<dbReference type="PANTHER" id="PTHR28005:SF1">
    <property type="entry name" value="AUTOPHAGY-RELATED PROTEIN 17"/>
    <property type="match status" value="1"/>
</dbReference>
<dbReference type="InterPro" id="IPR007240">
    <property type="entry name" value="Atg17"/>
</dbReference>
<evidence type="ECO:0000256" key="7">
    <source>
        <dbReference type="SAM" id="MobiDB-lite"/>
    </source>
</evidence>
<sequence length="480" mass="53464">MATSSSSGPRSPEPEPTVDDLTNWFLAAKRSLSSMTLCQQANVLVDTAKAAIQEASVISARCVFLRNSLQDQLNIARQVSKMVQMRQDQLRGEFQKILAELDSADSRLNATLAVLRDSIVDPAFSGDEPSDLSRSQRDALPNGADHDPDYPSSSATSRSASPKRPRDRTLHDFVDDAAIEDLKSRLRGSIDSVQESHDDLASIHSHFTTSLSGLATALSHLPSASTFQSKLATHTPTLNLLEEKTEHMGTLLESLTNHFDRCQSALRELESHLPLSAPDILIVLRRDSNMVDDVVQELHDHFATVDSTVQKTQDSHVELTNFVALAEDLVHQFDEFTISHLLMLPPTLVEFETQQMALATEMQARLDELIQLAEFYDGFVGAYDALVVEVARRMGVQHRMEKVAAEAIRRLETMEKDDHEERESFRRQWGVWLPVDIWPGLGDPLAGWDVRKREGGGQLPKLRKEVIERAVMKGSTTAGR</sequence>
<keyword evidence="5" id="KW-0472">Membrane</keyword>
<dbReference type="GO" id="GO:0060090">
    <property type="term" value="F:molecular adaptor activity"/>
    <property type="evidence" value="ECO:0007669"/>
    <property type="project" value="TreeGrafter"/>
</dbReference>
<evidence type="ECO:0000313" key="10">
    <source>
        <dbReference type="Proteomes" id="UP000298138"/>
    </source>
</evidence>
<protein>
    <recommendedName>
        <fullName evidence="2 6">Autophagy-related protein 17</fullName>
    </recommendedName>
</protein>
<dbReference type="EMBL" id="ML220112">
    <property type="protein sequence ID" value="TGZ85302.1"/>
    <property type="molecule type" value="Genomic_DNA"/>
</dbReference>
<evidence type="ECO:0000256" key="5">
    <source>
        <dbReference type="ARBA" id="ARBA00023136"/>
    </source>
</evidence>
<dbReference type="OrthoDB" id="1937984at2759"/>
<dbReference type="Proteomes" id="UP000298138">
    <property type="component" value="Unassembled WGS sequence"/>
</dbReference>
<dbReference type="Pfam" id="PF04108">
    <property type="entry name" value="ATG17_like"/>
    <property type="match status" value="1"/>
</dbReference>
<dbReference type="InterPro" id="IPR045326">
    <property type="entry name" value="ATG17-like_dom"/>
</dbReference>
<accession>A0A4S2N7G8</accession>
<gene>
    <name evidence="9" type="ORF">EX30DRAFT_357167</name>
</gene>
<dbReference type="InParanoid" id="A0A4S2N7G8"/>
<dbReference type="GO" id="GO:0000422">
    <property type="term" value="P:autophagy of mitochondrion"/>
    <property type="evidence" value="ECO:0007669"/>
    <property type="project" value="TreeGrafter"/>
</dbReference>
<evidence type="ECO:0000256" key="1">
    <source>
        <dbReference type="ARBA" id="ARBA00006259"/>
    </source>
</evidence>
<evidence type="ECO:0000313" key="9">
    <source>
        <dbReference type="EMBL" id="TGZ85302.1"/>
    </source>
</evidence>
<keyword evidence="3 6" id="KW-0963">Cytoplasm</keyword>
<dbReference type="GO" id="GO:0034727">
    <property type="term" value="P:piecemeal microautophagy of the nucleus"/>
    <property type="evidence" value="ECO:0007669"/>
    <property type="project" value="TreeGrafter"/>
</dbReference>
<comment type="subcellular location">
    <subcellularLocation>
        <location evidence="6">Cytoplasm</location>
    </subcellularLocation>
    <subcellularLocation>
        <location evidence="6">Preautophagosomal structure membrane</location>
        <topology evidence="6">Peripheral membrane protein</topology>
    </subcellularLocation>
</comment>
<dbReference type="GO" id="GO:0034045">
    <property type="term" value="C:phagophore assembly site membrane"/>
    <property type="evidence" value="ECO:0007669"/>
    <property type="project" value="UniProtKB-SubCell"/>
</dbReference>
<proteinExistence type="inferred from homology"/>
<dbReference type="STRING" id="341454.A0A4S2N7G8"/>
<evidence type="ECO:0000256" key="6">
    <source>
        <dbReference type="RuleBase" id="RU368080"/>
    </source>
</evidence>
<keyword evidence="4 6" id="KW-0072">Autophagy</keyword>
<evidence type="ECO:0000259" key="8">
    <source>
        <dbReference type="Pfam" id="PF04108"/>
    </source>
</evidence>
<evidence type="ECO:0000256" key="3">
    <source>
        <dbReference type="ARBA" id="ARBA00022490"/>
    </source>
</evidence>
<name>A0A4S2N7G8_9PEZI</name>
<evidence type="ECO:0000256" key="4">
    <source>
        <dbReference type="ARBA" id="ARBA00023006"/>
    </source>
</evidence>
<comment type="similarity">
    <text evidence="1 6">Belongs to the ATG17 family.</text>
</comment>
<dbReference type="GO" id="GO:1990316">
    <property type="term" value="C:Atg1/ULK1 kinase complex"/>
    <property type="evidence" value="ECO:0007669"/>
    <property type="project" value="TreeGrafter"/>
</dbReference>
<dbReference type="AlphaFoldDB" id="A0A4S2N7G8"/>
<evidence type="ECO:0000256" key="2">
    <source>
        <dbReference type="ARBA" id="ARBA00013806"/>
    </source>
</evidence>